<feature type="chain" id="PRO_5047436016" description="Lipoprotein" evidence="1">
    <location>
        <begin position="22"/>
        <end position="218"/>
    </location>
</feature>
<reference evidence="3" key="1">
    <citation type="journal article" date="2019" name="Int. J. Syst. Evol. Microbiol.">
        <title>The Global Catalogue of Microorganisms (GCM) 10K type strain sequencing project: providing services to taxonomists for standard genome sequencing and annotation.</title>
        <authorList>
            <consortium name="The Broad Institute Genomics Platform"/>
            <consortium name="The Broad Institute Genome Sequencing Center for Infectious Disease"/>
            <person name="Wu L."/>
            <person name="Ma J."/>
        </authorList>
    </citation>
    <scope>NUCLEOTIDE SEQUENCE [LARGE SCALE GENOMIC DNA]</scope>
    <source>
        <strain evidence="3">JCM 1405</strain>
    </source>
</reference>
<evidence type="ECO:0000313" key="2">
    <source>
        <dbReference type="EMBL" id="GAA0725014.1"/>
    </source>
</evidence>
<dbReference type="PROSITE" id="PS51257">
    <property type="entry name" value="PROKAR_LIPOPROTEIN"/>
    <property type="match status" value="1"/>
</dbReference>
<proteinExistence type="predicted"/>
<keyword evidence="1" id="KW-0732">Signal</keyword>
<keyword evidence="3" id="KW-1185">Reference proteome</keyword>
<accession>A0ABP3UA59</accession>
<gene>
    <name evidence="2" type="ORF">GCM10008905_19700</name>
</gene>
<dbReference type="EMBL" id="BAAACF010000001">
    <property type="protein sequence ID" value="GAA0725014.1"/>
    <property type="molecule type" value="Genomic_DNA"/>
</dbReference>
<protein>
    <recommendedName>
        <fullName evidence="4">Lipoprotein</fullName>
    </recommendedName>
</protein>
<evidence type="ECO:0008006" key="4">
    <source>
        <dbReference type="Google" id="ProtNLM"/>
    </source>
</evidence>
<comment type="caution">
    <text evidence="2">The sequence shown here is derived from an EMBL/GenBank/DDBJ whole genome shotgun (WGS) entry which is preliminary data.</text>
</comment>
<feature type="signal peptide" evidence="1">
    <location>
        <begin position="1"/>
        <end position="21"/>
    </location>
</feature>
<name>A0ABP3UA59_9CLOT</name>
<organism evidence="2 3">
    <name type="scientific">Clostridium malenominatum</name>
    <dbReference type="NCBI Taxonomy" id="1539"/>
    <lineage>
        <taxon>Bacteria</taxon>
        <taxon>Bacillati</taxon>
        <taxon>Bacillota</taxon>
        <taxon>Clostridia</taxon>
        <taxon>Eubacteriales</taxon>
        <taxon>Clostridiaceae</taxon>
        <taxon>Clostridium</taxon>
    </lineage>
</organism>
<dbReference type="Proteomes" id="UP001500339">
    <property type="component" value="Unassembled WGS sequence"/>
</dbReference>
<dbReference type="RefSeq" id="WP_343769239.1">
    <property type="nucleotide sequence ID" value="NZ_BAAACF010000001.1"/>
</dbReference>
<evidence type="ECO:0000313" key="3">
    <source>
        <dbReference type="Proteomes" id="UP001500339"/>
    </source>
</evidence>
<sequence>MRKLISILLITASVMSLTACGQSKEAIAKKEEKVFAQMEKKEEENIIKLQSDKIDLSNLSYEVSEKERDGKLEEAIAKTLNYNEKTDGPLKYYYNKIDLNGDGKAETFVYLVGQYVSGSGGSTALIFEGEKEDYKLISNFTLVRNPIIVSSDKTNGWNDLIMYVSGGGIEPFYSQIKFDGNKYPSNPSVQPEVKTGKVVKGKAIIADDIQKNQGIELQ</sequence>
<evidence type="ECO:0000256" key="1">
    <source>
        <dbReference type="SAM" id="SignalP"/>
    </source>
</evidence>